<reference evidence="2" key="1">
    <citation type="submission" date="2015-11" db="EMBL/GenBank/DDBJ databases">
        <title>De novo transcriptome assembly of four potential Pierce s Disease insect vectors from Arizona vineyards.</title>
        <authorList>
            <person name="Tassone E.E."/>
        </authorList>
    </citation>
    <scope>NUCLEOTIDE SEQUENCE</scope>
</reference>
<protein>
    <submittedName>
        <fullName evidence="2">Uncharacterized protein</fullName>
    </submittedName>
</protein>
<name>A0A1B6JXW2_9HEMI</name>
<gene>
    <name evidence="1" type="ORF">g.38789</name>
    <name evidence="2" type="ORF">g.38790</name>
</gene>
<evidence type="ECO:0000313" key="1">
    <source>
        <dbReference type="EMBL" id="JAS86694.1"/>
    </source>
</evidence>
<dbReference type="EMBL" id="GECU01021012">
    <property type="protein sequence ID" value="JAS86694.1"/>
    <property type="molecule type" value="Transcribed_RNA"/>
</dbReference>
<organism evidence="2">
    <name type="scientific">Homalodisca liturata</name>
    <dbReference type="NCBI Taxonomy" id="320908"/>
    <lineage>
        <taxon>Eukaryota</taxon>
        <taxon>Metazoa</taxon>
        <taxon>Ecdysozoa</taxon>
        <taxon>Arthropoda</taxon>
        <taxon>Hexapoda</taxon>
        <taxon>Insecta</taxon>
        <taxon>Pterygota</taxon>
        <taxon>Neoptera</taxon>
        <taxon>Paraneoptera</taxon>
        <taxon>Hemiptera</taxon>
        <taxon>Auchenorrhyncha</taxon>
        <taxon>Membracoidea</taxon>
        <taxon>Cicadellidae</taxon>
        <taxon>Cicadellinae</taxon>
        <taxon>Proconiini</taxon>
        <taxon>Homalodisca</taxon>
    </lineage>
</organism>
<proteinExistence type="predicted"/>
<accession>A0A1B6JXW2</accession>
<evidence type="ECO:0000313" key="2">
    <source>
        <dbReference type="EMBL" id="JAT04062.1"/>
    </source>
</evidence>
<dbReference type="AlphaFoldDB" id="A0A1B6JXW2"/>
<sequence>MDQMDEFVKFEERSKPVRKSIRRNLFSEKRPSLLSKTKQVFSTGILKINKVFIRVLHTVESATQSLRFSSYKRYEMDDYDLVPSAFQTPSRIARSILGRTPIKLYSPFDIDSPARFS</sequence>
<dbReference type="EMBL" id="GECU01003645">
    <property type="protein sequence ID" value="JAT04062.1"/>
    <property type="molecule type" value="Transcribed_RNA"/>
</dbReference>